<protein>
    <submittedName>
        <fullName evidence="5">AraC family transcriptional regulator</fullName>
    </submittedName>
</protein>
<evidence type="ECO:0000313" key="6">
    <source>
        <dbReference type="Proteomes" id="UP000230390"/>
    </source>
</evidence>
<dbReference type="Gene3D" id="3.40.50.880">
    <property type="match status" value="1"/>
</dbReference>
<dbReference type="Pfam" id="PF12833">
    <property type="entry name" value="HTH_18"/>
    <property type="match status" value="1"/>
</dbReference>
<proteinExistence type="predicted"/>
<dbReference type="InterPro" id="IPR029062">
    <property type="entry name" value="Class_I_gatase-like"/>
</dbReference>
<dbReference type="SUPFAM" id="SSF46689">
    <property type="entry name" value="Homeodomain-like"/>
    <property type="match status" value="2"/>
</dbReference>
<dbReference type="OrthoDB" id="9803764at2"/>
<keyword evidence="1" id="KW-0805">Transcription regulation</keyword>
<dbReference type="Pfam" id="PF01965">
    <property type="entry name" value="DJ-1_PfpI"/>
    <property type="match status" value="1"/>
</dbReference>
<dbReference type="PANTHER" id="PTHR43130">
    <property type="entry name" value="ARAC-FAMILY TRANSCRIPTIONAL REGULATOR"/>
    <property type="match status" value="1"/>
</dbReference>
<dbReference type="AlphaFoldDB" id="A0A2G8TAN4"/>
<dbReference type="Gene3D" id="1.10.10.60">
    <property type="entry name" value="Homeodomain-like"/>
    <property type="match status" value="1"/>
</dbReference>
<keyword evidence="6" id="KW-1185">Reference proteome</keyword>
<gene>
    <name evidence="5" type="ORF">CR105_21070</name>
</gene>
<sequence length="378" mass="40589">MVSRMARSLEKVNPVSVIGEREYIGDMAQNHGNIARTTNRGATMATRKINVLAYDGCMGMEIFGLCDTLLLANRVARAMRGPAAEPLFDVRVSSLAGGNVVAAGGLTIGTRKFRPSSDLLVVPGRDIGDRDGCTAPQQQLAREVAAIGRAFARGAPVASMCVGAFLLAEAGLLDGRRATTSWMFAGDLARRFPLVRVDPSAMLIDDGGVTTTGSFTATFDLAMHLVRHAATPKEARAVARMALLDRRPSQAAYADSDMLAKPSGRFADQVHSWLDARLAAPFDLAALAAAFHVSGRTMLRRLQAQTGQTPLGYLQAERVNLAKRLLETGQRSVAQVTEQVGYLDVATFSRLFKRLAGQSPAQYRRSFHTRGPEAVVSS</sequence>
<keyword evidence="3" id="KW-0804">Transcription</keyword>
<dbReference type="InterPro" id="IPR020449">
    <property type="entry name" value="Tscrpt_reg_AraC-type_HTH"/>
</dbReference>
<accession>A0A2G8TAN4</accession>
<evidence type="ECO:0000256" key="1">
    <source>
        <dbReference type="ARBA" id="ARBA00023015"/>
    </source>
</evidence>
<name>A0A2G8TAN4_9BURK</name>
<dbReference type="InterPro" id="IPR052158">
    <property type="entry name" value="INH-QAR"/>
</dbReference>
<dbReference type="PRINTS" id="PR00032">
    <property type="entry name" value="HTHARAC"/>
</dbReference>
<dbReference type="GO" id="GO:0003700">
    <property type="term" value="F:DNA-binding transcription factor activity"/>
    <property type="evidence" value="ECO:0007669"/>
    <property type="project" value="InterPro"/>
</dbReference>
<evidence type="ECO:0000259" key="4">
    <source>
        <dbReference type="PROSITE" id="PS01124"/>
    </source>
</evidence>
<comment type="caution">
    <text evidence="5">The sequence shown here is derived from an EMBL/GenBank/DDBJ whole genome shotgun (WGS) entry which is preliminary data.</text>
</comment>
<reference evidence="5 6" key="1">
    <citation type="submission" date="2017-10" db="EMBL/GenBank/DDBJ databases">
        <title>Massilia psychrophilum sp. nov., a novel purple-pigmented bacterium isolated from Tianshan glacier, Xinjiang Municipality, China.</title>
        <authorList>
            <person name="Wang H."/>
        </authorList>
    </citation>
    <scope>NUCLEOTIDE SEQUENCE [LARGE SCALE GENOMIC DNA]</scope>
    <source>
        <strain evidence="5 6">JCM 30074</strain>
    </source>
</reference>
<organism evidence="5 6">
    <name type="scientific">Massilia eurypsychrophila</name>
    <dbReference type="NCBI Taxonomy" id="1485217"/>
    <lineage>
        <taxon>Bacteria</taxon>
        <taxon>Pseudomonadati</taxon>
        <taxon>Pseudomonadota</taxon>
        <taxon>Betaproteobacteria</taxon>
        <taxon>Burkholderiales</taxon>
        <taxon>Oxalobacteraceae</taxon>
        <taxon>Telluria group</taxon>
        <taxon>Massilia</taxon>
    </lineage>
</organism>
<keyword evidence="2" id="KW-0238">DNA-binding</keyword>
<dbReference type="PROSITE" id="PS01124">
    <property type="entry name" value="HTH_ARAC_FAMILY_2"/>
    <property type="match status" value="1"/>
</dbReference>
<evidence type="ECO:0000313" key="5">
    <source>
        <dbReference type="EMBL" id="PIL43054.1"/>
    </source>
</evidence>
<dbReference type="InterPro" id="IPR009057">
    <property type="entry name" value="Homeodomain-like_sf"/>
</dbReference>
<dbReference type="SMART" id="SM00342">
    <property type="entry name" value="HTH_ARAC"/>
    <property type="match status" value="1"/>
</dbReference>
<evidence type="ECO:0000256" key="2">
    <source>
        <dbReference type="ARBA" id="ARBA00023125"/>
    </source>
</evidence>
<dbReference type="PROSITE" id="PS00041">
    <property type="entry name" value="HTH_ARAC_FAMILY_1"/>
    <property type="match status" value="1"/>
</dbReference>
<dbReference type="InterPro" id="IPR018062">
    <property type="entry name" value="HTH_AraC-typ_CS"/>
</dbReference>
<dbReference type="PANTHER" id="PTHR43130:SF3">
    <property type="entry name" value="HTH-TYPE TRANSCRIPTIONAL REGULATOR RV1931C"/>
    <property type="match status" value="1"/>
</dbReference>
<dbReference type="EMBL" id="PDOC01000017">
    <property type="protein sequence ID" value="PIL43054.1"/>
    <property type="molecule type" value="Genomic_DNA"/>
</dbReference>
<evidence type="ECO:0000256" key="3">
    <source>
        <dbReference type="ARBA" id="ARBA00023163"/>
    </source>
</evidence>
<dbReference type="Proteomes" id="UP000230390">
    <property type="component" value="Unassembled WGS sequence"/>
</dbReference>
<dbReference type="GO" id="GO:0043565">
    <property type="term" value="F:sequence-specific DNA binding"/>
    <property type="evidence" value="ECO:0007669"/>
    <property type="project" value="InterPro"/>
</dbReference>
<dbReference type="SUPFAM" id="SSF52317">
    <property type="entry name" value="Class I glutamine amidotransferase-like"/>
    <property type="match status" value="1"/>
</dbReference>
<dbReference type="InterPro" id="IPR018060">
    <property type="entry name" value="HTH_AraC"/>
</dbReference>
<dbReference type="InterPro" id="IPR002818">
    <property type="entry name" value="DJ-1/PfpI"/>
</dbReference>
<feature type="domain" description="HTH araC/xylS-type" evidence="4">
    <location>
        <begin position="268"/>
        <end position="366"/>
    </location>
</feature>